<reference evidence="2" key="2">
    <citation type="submission" date="2021-04" db="EMBL/GenBank/DDBJ databases">
        <authorList>
            <person name="Gilroy R."/>
        </authorList>
    </citation>
    <scope>NUCLEOTIDE SEQUENCE</scope>
    <source>
        <strain evidence="2">ChiBcec8-13705</strain>
    </source>
</reference>
<gene>
    <name evidence="2" type="ORF">H9945_04305</name>
</gene>
<organism evidence="2 3">
    <name type="scientific">Candidatus Gemmiger avicola</name>
    <dbReference type="NCBI Taxonomy" id="2838605"/>
    <lineage>
        <taxon>Bacteria</taxon>
        <taxon>Bacillati</taxon>
        <taxon>Bacillota</taxon>
        <taxon>Clostridia</taxon>
        <taxon>Eubacteriales</taxon>
        <taxon>Gemmiger</taxon>
    </lineage>
</organism>
<dbReference type="InterPro" id="IPR036388">
    <property type="entry name" value="WH-like_DNA-bd_sf"/>
</dbReference>
<proteinExistence type="predicted"/>
<sequence>MFDRSQLRKGTLEGCILQIIAREPSYGYAIAATLRDGGFADVTEGTLYPLLLRLERKGLIAAAFRASPAGPSRKYYALTPEGETYLAEFREAWRATAAGVAAILEGNIGPERRQDDATE</sequence>
<dbReference type="PANTHER" id="PTHR33169">
    <property type="entry name" value="PADR-FAMILY TRANSCRIPTIONAL REGULATOR"/>
    <property type="match status" value="1"/>
</dbReference>
<name>A0A9D2M5A9_9FIRM</name>
<dbReference type="InterPro" id="IPR052509">
    <property type="entry name" value="Metal_resp_DNA-bind_regulator"/>
</dbReference>
<protein>
    <submittedName>
        <fullName evidence="2">PadR family transcriptional regulator</fullName>
    </submittedName>
</protein>
<dbReference type="InterPro" id="IPR036390">
    <property type="entry name" value="WH_DNA-bd_sf"/>
</dbReference>
<reference evidence="2" key="1">
    <citation type="journal article" date="2021" name="PeerJ">
        <title>Extensive microbial diversity within the chicken gut microbiome revealed by metagenomics and culture.</title>
        <authorList>
            <person name="Gilroy R."/>
            <person name="Ravi A."/>
            <person name="Getino M."/>
            <person name="Pursley I."/>
            <person name="Horton D.L."/>
            <person name="Alikhan N.F."/>
            <person name="Baker D."/>
            <person name="Gharbi K."/>
            <person name="Hall N."/>
            <person name="Watson M."/>
            <person name="Adriaenssens E.M."/>
            <person name="Foster-Nyarko E."/>
            <person name="Jarju S."/>
            <person name="Secka A."/>
            <person name="Antonio M."/>
            <person name="Oren A."/>
            <person name="Chaudhuri R.R."/>
            <person name="La Ragione R."/>
            <person name="Hildebrand F."/>
            <person name="Pallen M.J."/>
        </authorList>
    </citation>
    <scope>NUCLEOTIDE SEQUENCE</scope>
    <source>
        <strain evidence="2">ChiBcec8-13705</strain>
    </source>
</reference>
<dbReference type="EMBL" id="DWYG01000064">
    <property type="protein sequence ID" value="HJB41700.1"/>
    <property type="molecule type" value="Genomic_DNA"/>
</dbReference>
<dbReference type="SUPFAM" id="SSF46785">
    <property type="entry name" value="Winged helix' DNA-binding domain"/>
    <property type="match status" value="1"/>
</dbReference>
<dbReference type="Proteomes" id="UP000886803">
    <property type="component" value="Unassembled WGS sequence"/>
</dbReference>
<comment type="caution">
    <text evidence="2">The sequence shown here is derived from an EMBL/GenBank/DDBJ whole genome shotgun (WGS) entry which is preliminary data.</text>
</comment>
<feature type="domain" description="Transcription regulator PadR N-terminal" evidence="1">
    <location>
        <begin position="16"/>
        <end position="88"/>
    </location>
</feature>
<dbReference type="PANTHER" id="PTHR33169:SF14">
    <property type="entry name" value="TRANSCRIPTIONAL REGULATOR RV3488"/>
    <property type="match status" value="1"/>
</dbReference>
<dbReference type="AlphaFoldDB" id="A0A9D2M5A9"/>
<dbReference type="Pfam" id="PF03551">
    <property type="entry name" value="PadR"/>
    <property type="match status" value="1"/>
</dbReference>
<evidence type="ECO:0000259" key="1">
    <source>
        <dbReference type="Pfam" id="PF03551"/>
    </source>
</evidence>
<evidence type="ECO:0000313" key="2">
    <source>
        <dbReference type="EMBL" id="HJB41700.1"/>
    </source>
</evidence>
<dbReference type="InterPro" id="IPR005149">
    <property type="entry name" value="Tscrpt_reg_PadR_N"/>
</dbReference>
<evidence type="ECO:0000313" key="3">
    <source>
        <dbReference type="Proteomes" id="UP000886803"/>
    </source>
</evidence>
<dbReference type="Gene3D" id="1.10.10.10">
    <property type="entry name" value="Winged helix-like DNA-binding domain superfamily/Winged helix DNA-binding domain"/>
    <property type="match status" value="1"/>
</dbReference>
<accession>A0A9D2M5A9</accession>